<keyword evidence="2" id="KW-0805">Transcription regulation</keyword>
<feature type="domain" description="HTH lysR-type" evidence="5">
    <location>
        <begin position="1"/>
        <end position="59"/>
    </location>
</feature>
<dbReference type="Pfam" id="PF03466">
    <property type="entry name" value="LysR_substrate"/>
    <property type="match status" value="1"/>
</dbReference>
<accession>A0ABD4KH41</accession>
<sequence>MDKLRGMETFIAVVESGSFTLAASRLEMSAVMVGKYIALLETQLGTRLLERNTRRQSLTDAGRVFYDEAKRVLEQVSIAESAVERLRAAPAGTLRISAPTSFGGCVIAPLTATFLQAWPEVRVELDLTNRMVDMVNEGFDLAIRIGDIRNDDLVAKYLCPYRMVICAAPDYLARHGTPQTPADLVDHLCLSHTVWTARNEWRLPGVEGEVRWKRDAILRCNDGYGLRTAAVAGAGLLLQPEVLVADELASGRLIRVLAPFTPQPRPVHLLWRQDLRPLPKLTQFIAHLVQHVSTIAPLP</sequence>
<dbReference type="InterPro" id="IPR036390">
    <property type="entry name" value="WH_DNA-bd_sf"/>
</dbReference>
<dbReference type="Proteomes" id="UP000628560">
    <property type="component" value="Unassembled WGS sequence"/>
</dbReference>
<evidence type="ECO:0000256" key="2">
    <source>
        <dbReference type="ARBA" id="ARBA00023015"/>
    </source>
</evidence>
<dbReference type="RefSeq" id="WP_194514069.1">
    <property type="nucleotide sequence ID" value="NZ_DALYVD010000008.1"/>
</dbReference>
<dbReference type="InterPro" id="IPR000847">
    <property type="entry name" value="LysR_HTH_N"/>
</dbReference>
<keyword evidence="3" id="KW-0238">DNA-binding</keyword>
<dbReference type="FunFam" id="1.10.10.10:FF:000001">
    <property type="entry name" value="LysR family transcriptional regulator"/>
    <property type="match status" value="1"/>
</dbReference>
<evidence type="ECO:0000313" key="7">
    <source>
        <dbReference type="Proteomes" id="UP000628560"/>
    </source>
</evidence>
<name>A0ABD4KH41_9ENTR</name>
<dbReference type="Gene3D" id="3.40.190.290">
    <property type="match status" value="1"/>
</dbReference>
<dbReference type="InterPro" id="IPR005119">
    <property type="entry name" value="LysR_subst-bd"/>
</dbReference>
<dbReference type="PANTHER" id="PTHR30537:SF5">
    <property type="entry name" value="HTH-TYPE TRANSCRIPTIONAL ACTIVATOR TTDR-RELATED"/>
    <property type="match status" value="1"/>
</dbReference>
<dbReference type="GO" id="GO:0009891">
    <property type="term" value="P:positive regulation of biosynthetic process"/>
    <property type="evidence" value="ECO:0007669"/>
    <property type="project" value="UniProtKB-ARBA"/>
</dbReference>
<proteinExistence type="inferred from homology"/>
<comment type="caution">
    <text evidence="6">The sequence shown here is derived from an EMBL/GenBank/DDBJ whole genome shotgun (WGS) entry which is preliminary data.</text>
</comment>
<dbReference type="GO" id="GO:0006355">
    <property type="term" value="P:regulation of DNA-templated transcription"/>
    <property type="evidence" value="ECO:0007669"/>
    <property type="project" value="UniProtKB-ARBA"/>
</dbReference>
<dbReference type="PANTHER" id="PTHR30537">
    <property type="entry name" value="HTH-TYPE TRANSCRIPTIONAL REGULATOR"/>
    <property type="match status" value="1"/>
</dbReference>
<dbReference type="GO" id="GO:0003677">
    <property type="term" value="F:DNA binding"/>
    <property type="evidence" value="ECO:0007669"/>
    <property type="project" value="UniProtKB-KW"/>
</dbReference>
<dbReference type="SUPFAM" id="SSF46785">
    <property type="entry name" value="Winged helix' DNA-binding domain"/>
    <property type="match status" value="1"/>
</dbReference>
<comment type="similarity">
    <text evidence="1">Belongs to the LysR transcriptional regulatory family.</text>
</comment>
<dbReference type="Pfam" id="PF00126">
    <property type="entry name" value="HTH_1"/>
    <property type="match status" value="1"/>
</dbReference>
<dbReference type="PROSITE" id="PS50931">
    <property type="entry name" value="HTH_LYSR"/>
    <property type="match status" value="1"/>
</dbReference>
<dbReference type="InterPro" id="IPR058163">
    <property type="entry name" value="LysR-type_TF_proteobact-type"/>
</dbReference>
<dbReference type="Gene3D" id="1.10.10.10">
    <property type="entry name" value="Winged helix-like DNA-binding domain superfamily/Winged helix DNA-binding domain"/>
    <property type="match status" value="1"/>
</dbReference>
<evidence type="ECO:0000256" key="4">
    <source>
        <dbReference type="ARBA" id="ARBA00023163"/>
    </source>
</evidence>
<dbReference type="AlphaFoldDB" id="A0ABD4KH41"/>
<dbReference type="EMBL" id="JADIXP010000013">
    <property type="protein sequence ID" value="MBF4179874.1"/>
    <property type="molecule type" value="Genomic_DNA"/>
</dbReference>
<evidence type="ECO:0000256" key="1">
    <source>
        <dbReference type="ARBA" id="ARBA00009437"/>
    </source>
</evidence>
<protein>
    <submittedName>
        <fullName evidence="6">LysR family transcriptional regulator</fullName>
    </submittedName>
</protein>
<dbReference type="CDD" id="cd08477">
    <property type="entry name" value="PBP2_CrgA_like_8"/>
    <property type="match status" value="1"/>
</dbReference>
<evidence type="ECO:0000259" key="5">
    <source>
        <dbReference type="PROSITE" id="PS50931"/>
    </source>
</evidence>
<reference evidence="6 7" key="1">
    <citation type="submission" date="2020-11" db="EMBL/GenBank/DDBJ databases">
        <title>Identification of Lelliottia nimipressuralis from Wound Infection by Whole Genome-Based Bacterial Identification.</title>
        <authorList>
            <person name="Navarathna D.H."/>
            <person name="Choi H."/>
            <person name="Jinadatha C."/>
            <person name="Chatterjee P."/>
            <person name="Hwang M."/>
        </authorList>
    </citation>
    <scope>NUCLEOTIDE SEQUENCE [LARGE SCALE GENOMIC DNA]</scope>
    <source>
        <strain evidence="6 7">DN2020</strain>
    </source>
</reference>
<gene>
    <name evidence="6" type="ORF">ISP11_18580</name>
</gene>
<organism evidence="6 7">
    <name type="scientific">Lelliottia nimipressuralis</name>
    <dbReference type="NCBI Taxonomy" id="69220"/>
    <lineage>
        <taxon>Bacteria</taxon>
        <taxon>Pseudomonadati</taxon>
        <taxon>Pseudomonadota</taxon>
        <taxon>Gammaproteobacteria</taxon>
        <taxon>Enterobacterales</taxon>
        <taxon>Enterobacteriaceae</taxon>
        <taxon>Lelliottia</taxon>
    </lineage>
</organism>
<keyword evidence="4" id="KW-0804">Transcription</keyword>
<dbReference type="SUPFAM" id="SSF53850">
    <property type="entry name" value="Periplasmic binding protein-like II"/>
    <property type="match status" value="1"/>
</dbReference>
<dbReference type="InterPro" id="IPR036388">
    <property type="entry name" value="WH-like_DNA-bd_sf"/>
</dbReference>
<dbReference type="FunFam" id="3.40.190.290:FF:000001">
    <property type="entry name" value="Transcriptional regulator, LysR family"/>
    <property type="match status" value="1"/>
</dbReference>
<evidence type="ECO:0000256" key="3">
    <source>
        <dbReference type="ARBA" id="ARBA00023125"/>
    </source>
</evidence>
<evidence type="ECO:0000313" key="6">
    <source>
        <dbReference type="EMBL" id="MBF4179874.1"/>
    </source>
</evidence>